<name>A0A1B8GCE1_9PEZI</name>
<dbReference type="InterPro" id="IPR002347">
    <property type="entry name" value="SDR_fam"/>
</dbReference>
<accession>A0A1B8GCE1</accession>
<dbReference type="GO" id="GO:0016491">
    <property type="term" value="F:oxidoreductase activity"/>
    <property type="evidence" value="ECO:0007669"/>
    <property type="project" value="UniProtKB-KW"/>
</dbReference>
<organism evidence="3 4">
    <name type="scientific">Pseudogymnoascus verrucosus</name>
    <dbReference type="NCBI Taxonomy" id="342668"/>
    <lineage>
        <taxon>Eukaryota</taxon>
        <taxon>Fungi</taxon>
        <taxon>Dikarya</taxon>
        <taxon>Ascomycota</taxon>
        <taxon>Pezizomycotina</taxon>
        <taxon>Leotiomycetes</taxon>
        <taxon>Thelebolales</taxon>
        <taxon>Thelebolaceae</taxon>
        <taxon>Pseudogymnoascus</taxon>
    </lineage>
</organism>
<dbReference type="Gene3D" id="3.40.50.720">
    <property type="entry name" value="NAD(P)-binding Rossmann-like Domain"/>
    <property type="match status" value="1"/>
</dbReference>
<dbReference type="PANTHER" id="PTHR24320:SF154">
    <property type="entry name" value="OXIDOREDUCTASE, SHORT-CHAIN DEHYDROGENASE_REDUCTASE FAMILY (AFU_ORTHOLOGUE AFUA_2G04560)"/>
    <property type="match status" value="1"/>
</dbReference>
<proteinExistence type="inferred from homology"/>
<evidence type="ECO:0008006" key="5">
    <source>
        <dbReference type="Google" id="ProtNLM"/>
    </source>
</evidence>
<dbReference type="AlphaFoldDB" id="A0A1B8GCE1"/>
<dbReference type="STRING" id="342668.A0A1B8GCE1"/>
<evidence type="ECO:0000313" key="3">
    <source>
        <dbReference type="EMBL" id="OBT93519.1"/>
    </source>
</evidence>
<dbReference type="Proteomes" id="UP000091956">
    <property type="component" value="Unassembled WGS sequence"/>
</dbReference>
<dbReference type="PRINTS" id="PR00081">
    <property type="entry name" value="GDHRDH"/>
</dbReference>
<dbReference type="PANTHER" id="PTHR24320">
    <property type="entry name" value="RETINOL DEHYDROGENASE"/>
    <property type="match status" value="1"/>
</dbReference>
<dbReference type="Pfam" id="PF00106">
    <property type="entry name" value="adh_short"/>
    <property type="match status" value="1"/>
</dbReference>
<evidence type="ECO:0000256" key="1">
    <source>
        <dbReference type="ARBA" id="ARBA00006484"/>
    </source>
</evidence>
<dbReference type="OrthoDB" id="191139at2759"/>
<evidence type="ECO:0000256" key="2">
    <source>
        <dbReference type="ARBA" id="ARBA00023002"/>
    </source>
</evidence>
<keyword evidence="2" id="KW-0560">Oxidoreductase</keyword>
<dbReference type="RefSeq" id="XP_018127252.1">
    <property type="nucleotide sequence ID" value="XM_018277764.2"/>
</dbReference>
<dbReference type="GeneID" id="28841725"/>
<gene>
    <name evidence="3" type="ORF">VE01_08339</name>
</gene>
<protein>
    <recommendedName>
        <fullName evidence="5">Oxidoreductase</fullName>
    </recommendedName>
</protein>
<reference evidence="4" key="2">
    <citation type="journal article" date="2018" name="Nat. Commun.">
        <title>Extreme sensitivity to ultraviolet light in the fungal pathogen causing white-nose syndrome of bats.</title>
        <authorList>
            <person name="Palmer J.M."/>
            <person name="Drees K.P."/>
            <person name="Foster J.T."/>
            <person name="Lindner D.L."/>
        </authorList>
    </citation>
    <scope>NUCLEOTIDE SEQUENCE [LARGE SCALE GENOMIC DNA]</scope>
    <source>
        <strain evidence="4">UAMH 10579</strain>
    </source>
</reference>
<sequence length="304" mass="33454">MFNDFDKSTIPDLAGRVILLTGGTGGIGVEIVVELAKHNPGHIIFTGRNATSAATTIKRAKELSPRANITFIPCDLASLTSVNAAADKIIATCPRLDVFLANAGIMAQPPGLSEDGYEVQFATNHVGHALMTRRLLPLLEKTAELPGADVRVIITSSTGWHGGVMEFEPLKTIKDTRPVMGRWQRYCDTKLANMLYARELAKRYPKLLCFSLSPGVVGTTLVTDLSLFDRAFVYVTQLGRIRTPEQGSYCHLWALSVPRESIKAGAFYEPVGKLSTYENASSKDPEMAGRLWEWTEKELARWLK</sequence>
<reference evidence="3 4" key="1">
    <citation type="submission" date="2016-03" db="EMBL/GenBank/DDBJ databases">
        <title>Comparative genomics of Pseudogymnoascus destructans, the fungus causing white-nose syndrome of bats.</title>
        <authorList>
            <person name="Palmer J.M."/>
            <person name="Drees K.P."/>
            <person name="Foster J.T."/>
            <person name="Lindner D.L."/>
        </authorList>
    </citation>
    <scope>NUCLEOTIDE SEQUENCE [LARGE SCALE GENOMIC DNA]</scope>
    <source>
        <strain evidence="3 4">UAMH 10579</strain>
    </source>
</reference>
<comment type="similarity">
    <text evidence="1">Belongs to the short-chain dehydrogenases/reductases (SDR) family.</text>
</comment>
<evidence type="ECO:0000313" key="4">
    <source>
        <dbReference type="Proteomes" id="UP000091956"/>
    </source>
</evidence>
<dbReference type="InterPro" id="IPR036291">
    <property type="entry name" value="NAD(P)-bd_dom_sf"/>
</dbReference>
<keyword evidence="4" id="KW-1185">Reference proteome</keyword>
<dbReference type="SUPFAM" id="SSF51735">
    <property type="entry name" value="NAD(P)-binding Rossmann-fold domains"/>
    <property type="match status" value="1"/>
</dbReference>
<dbReference type="EMBL" id="KV460252">
    <property type="protein sequence ID" value="OBT93519.1"/>
    <property type="molecule type" value="Genomic_DNA"/>
</dbReference>